<dbReference type="PANTHER" id="PTHR22115:SF5">
    <property type="entry name" value="COILED-COIL DOMAIN-CONTAINING PROTEIN 50-LIKE ISOFORM X1"/>
    <property type="match status" value="1"/>
</dbReference>
<feature type="compositionally biased region" description="Basic residues" evidence="3">
    <location>
        <begin position="382"/>
        <end position="392"/>
    </location>
</feature>
<evidence type="ECO:0000256" key="1">
    <source>
        <dbReference type="ARBA" id="ARBA00023054"/>
    </source>
</evidence>
<dbReference type="CTD" id="399693"/>
<dbReference type="RefSeq" id="XP_021325387.1">
    <property type="nucleotide sequence ID" value="XM_021469712.2"/>
</dbReference>
<dbReference type="AGR" id="ZFIN:ZDB-GENE-070410-81"/>
<feature type="compositionally biased region" description="Polar residues" evidence="3">
    <location>
        <begin position="162"/>
        <end position="184"/>
    </location>
</feature>
<accession>A0A8M2B9D9</accession>
<feature type="compositionally biased region" description="Polar residues" evidence="3">
    <location>
        <begin position="650"/>
        <end position="660"/>
    </location>
</feature>
<sequence length="733" mass="85399">MLAAEQNKPATGSAEPPDVSNEDKETDHYLCQCFAVLEDGALAHNLQEQEIEQYYSSNVERSQLVQRDIRVAKRLQDEEQQRVQTPQHQTTRQLEERDSEYARMIQEEIQRCAEEARRREVEDEEIAKRIQEEELCLRHRSSYQNKDVRESISVPARPYSPQPVQTSHNQSPTRRCQHSISPNYSDFEEDQIEYSRPTAIRQDRKPVVEQRRRSSRVHLEQDDRSVTSQNSSSRSLQLSGGWGDVVQLIKNDMSEQGYLSYSSEDDLFEPVYRLEKILRKKKQVSETRLNRNSSVKEDCRRLRQGDCCSRTESFSERRVHFLDERRRTNSYLEPTNVSSRPYENGISHSRERVHCSTGLIRDDHTRLTQSLQHQPQGFRRNISMRRSYHGNIRRTSVREGSRTCSIDDSNLSRARPTNNGPLLQPRAPQSVQVEDRLRDTSRWEMVKSGNSRQRALSLTEAERRIDRDHRHGERRVRRIQSERWQTVEEERSSSEEELERESRRKERWNQRPQSCSGRSPGAGPAFRSGTTALDLVELEQVLRDEELARRLQEEEERLVAEAQHLSSPLTSRDCPVGDFRAAQVAQDEEIARFMQKQEIKVKRSSRELESAGQECREIERRATCDRQRRRLDSEGLRSPVDDFSPDHPGQMSTPVQTQAIKNIAEELDPTFQRKNSADDGKINGQTSPQAGSYNPLDEPTFVPPTKRQSEKLGRVKTKEKKENVKQKENCKQQ</sequence>
<dbReference type="Proteomes" id="UP000000437">
    <property type="component" value="Chromosome 23"/>
</dbReference>
<evidence type="ECO:0000313" key="7">
    <source>
        <dbReference type="RefSeq" id="XP_021325387.1"/>
    </source>
</evidence>
<dbReference type="InterPro" id="IPR029311">
    <property type="entry name" value="CCDC50_N"/>
</dbReference>
<feature type="compositionally biased region" description="Polar residues" evidence="3">
    <location>
        <begin position="402"/>
        <end position="432"/>
    </location>
</feature>
<feature type="compositionally biased region" description="Basic and acidic residues" evidence="3">
    <location>
        <begin position="485"/>
        <end position="509"/>
    </location>
</feature>
<evidence type="ECO:0000259" key="4">
    <source>
        <dbReference type="Pfam" id="PF15295"/>
    </source>
</evidence>
<evidence type="ECO:0000256" key="3">
    <source>
        <dbReference type="SAM" id="MobiDB-lite"/>
    </source>
</evidence>
<evidence type="ECO:0000313" key="8">
    <source>
        <dbReference type="ZFIN" id="ZDB-GENE-070410-81"/>
    </source>
</evidence>
<feature type="compositionally biased region" description="Low complexity" evidence="3">
    <location>
        <begin position="226"/>
        <end position="238"/>
    </location>
</feature>
<dbReference type="RefSeq" id="XP_005162348.1">
    <property type="nucleotide sequence ID" value="XM_005162291.5"/>
</dbReference>
<reference evidence="5" key="1">
    <citation type="journal article" date="2013" name="Nature">
        <title>The zebrafish reference genome sequence and its relationship to the human genome.</title>
        <authorList>
            <consortium name="Genome Reference Consortium Zebrafish"/>
            <person name="Howe K."/>
            <person name="Clark M.D."/>
            <person name="Torroja C.F."/>
            <person name="Torrance J."/>
            <person name="Berthelot C."/>
            <person name="Muffato M."/>
            <person name="Collins J.E."/>
            <person name="Humphray S."/>
            <person name="McLaren K."/>
            <person name="Matthews L."/>
            <person name="McLaren S."/>
            <person name="Sealy I."/>
            <person name="Caccamo M."/>
            <person name="Churcher C."/>
            <person name="Scott C."/>
            <person name="Barrett J.C."/>
            <person name="Koch R."/>
            <person name="Rauch G.J."/>
            <person name="White S."/>
            <person name="Chow W."/>
            <person name="Kilian B."/>
            <person name="Quintais L.T."/>
            <person name="Guerra-Assuncao J.A."/>
            <person name="Zhou Y."/>
            <person name="Gu Y."/>
            <person name="Yen J."/>
            <person name="Vogel J.H."/>
            <person name="Eyre T."/>
            <person name="Redmond S."/>
            <person name="Banerjee R."/>
            <person name="Chi J."/>
            <person name="Fu B."/>
            <person name="Langley E."/>
            <person name="Maguire S.F."/>
            <person name="Laird G.K."/>
            <person name="Lloyd D."/>
            <person name="Kenyon E."/>
            <person name="Donaldson S."/>
            <person name="Sehra H."/>
            <person name="Almeida-King J."/>
            <person name="Loveland J."/>
            <person name="Trevanion S."/>
            <person name="Jones M."/>
            <person name="Quail M."/>
            <person name="Willey D."/>
            <person name="Hunt A."/>
            <person name="Burton J."/>
            <person name="Sims S."/>
            <person name="McLay K."/>
            <person name="Plumb B."/>
            <person name="Davis J."/>
            <person name="Clee C."/>
            <person name="Oliver K."/>
            <person name="Clark R."/>
            <person name="Riddle C."/>
            <person name="Elliot D."/>
            <person name="Eliott D."/>
            <person name="Threadgold G."/>
            <person name="Harden G."/>
            <person name="Ware D."/>
            <person name="Begum S."/>
            <person name="Mortimore B."/>
            <person name="Mortimer B."/>
            <person name="Kerry G."/>
            <person name="Heath P."/>
            <person name="Phillimore B."/>
            <person name="Tracey A."/>
            <person name="Corby N."/>
            <person name="Dunn M."/>
            <person name="Johnson C."/>
            <person name="Wood J."/>
            <person name="Clark S."/>
            <person name="Pelan S."/>
            <person name="Griffiths G."/>
            <person name="Smith M."/>
            <person name="Glithero R."/>
            <person name="Howden P."/>
            <person name="Barker N."/>
            <person name="Lloyd C."/>
            <person name="Stevens C."/>
            <person name="Harley J."/>
            <person name="Holt K."/>
            <person name="Panagiotidis G."/>
            <person name="Lovell J."/>
            <person name="Beasley H."/>
            <person name="Henderson C."/>
            <person name="Gordon D."/>
            <person name="Auger K."/>
            <person name="Wright D."/>
            <person name="Collins J."/>
            <person name="Raisen C."/>
            <person name="Dyer L."/>
            <person name="Leung K."/>
            <person name="Robertson L."/>
            <person name="Ambridge K."/>
            <person name="Leongamornlert D."/>
            <person name="McGuire S."/>
            <person name="Gilderthorp R."/>
            <person name="Griffiths C."/>
            <person name="Manthravadi D."/>
            <person name="Nichol S."/>
            <person name="Barker G."/>
            <person name="Whitehead S."/>
            <person name="Kay M."/>
            <person name="Brown J."/>
            <person name="Murnane C."/>
            <person name="Gray E."/>
            <person name="Humphries M."/>
            <person name="Sycamore N."/>
            <person name="Barker D."/>
            <person name="Saunders D."/>
            <person name="Wallis J."/>
            <person name="Babbage A."/>
            <person name="Hammond S."/>
            <person name="Mashreghi-Mohammadi M."/>
            <person name="Barr L."/>
            <person name="Martin S."/>
            <person name="Wray P."/>
            <person name="Ellington A."/>
            <person name="Matthews N."/>
            <person name="Ellwood M."/>
            <person name="Woodmansey R."/>
            <person name="Clark G."/>
            <person name="Cooper J."/>
            <person name="Cooper J."/>
            <person name="Tromans A."/>
            <person name="Grafham D."/>
            <person name="Skuce C."/>
            <person name="Pandian R."/>
            <person name="Andrews R."/>
            <person name="Harrison E."/>
            <person name="Kimberley A."/>
            <person name="Garnett J."/>
            <person name="Fosker N."/>
            <person name="Hall R."/>
            <person name="Garner P."/>
            <person name="Kelly D."/>
            <person name="Bird C."/>
            <person name="Palmer S."/>
            <person name="Gehring I."/>
            <person name="Berger A."/>
            <person name="Dooley C.M."/>
            <person name="Ersan-Urun Z."/>
            <person name="Eser C."/>
            <person name="Geiger H."/>
            <person name="Geisler M."/>
            <person name="Karotki L."/>
            <person name="Kirn A."/>
            <person name="Konantz J."/>
            <person name="Konantz M."/>
            <person name="Oberlander M."/>
            <person name="Rudolph-Geiger S."/>
            <person name="Teucke M."/>
            <person name="Lanz C."/>
            <person name="Raddatz G."/>
            <person name="Osoegawa K."/>
            <person name="Zhu B."/>
            <person name="Rapp A."/>
            <person name="Widaa S."/>
            <person name="Langford C."/>
            <person name="Yang F."/>
            <person name="Schuster S.C."/>
            <person name="Carter N.P."/>
            <person name="Harrow J."/>
            <person name="Ning Z."/>
            <person name="Herrero J."/>
            <person name="Searle S.M."/>
            <person name="Enright A."/>
            <person name="Geisler R."/>
            <person name="Plasterk R.H."/>
            <person name="Lee C."/>
            <person name="Westerfield M."/>
            <person name="de Jong P.J."/>
            <person name="Zon L.I."/>
            <person name="Postlethwait J.H."/>
            <person name="Nusslein-Volhard C."/>
            <person name="Hubbard T.J."/>
            <person name="Roest Crollius H."/>
            <person name="Rogers J."/>
            <person name="Stemple D.L."/>
        </authorList>
    </citation>
    <scope>NUCLEOTIDE SEQUENCE [LARGE SCALE GENOMIC DNA]</scope>
</reference>
<dbReference type="Pfam" id="PF15295">
    <property type="entry name" value="CCDC50_N"/>
    <property type="match status" value="1"/>
</dbReference>
<feature type="compositionally biased region" description="Polar residues" evidence="3">
    <location>
        <begin position="82"/>
        <end position="92"/>
    </location>
</feature>
<feature type="region of interest" description="Disordered" evidence="3">
    <location>
        <begin position="146"/>
        <end position="238"/>
    </location>
</feature>
<feature type="region of interest" description="Disordered" evidence="3">
    <location>
        <begin position="369"/>
        <end position="434"/>
    </location>
</feature>
<evidence type="ECO:0000313" key="5">
    <source>
        <dbReference type="Proteomes" id="UP000000437"/>
    </source>
</evidence>
<organism evidence="5 6">
    <name type="scientific">Danio rerio</name>
    <name type="common">Zebrafish</name>
    <name type="synonym">Brachydanio rerio</name>
    <dbReference type="NCBI Taxonomy" id="7955"/>
    <lineage>
        <taxon>Eukaryota</taxon>
        <taxon>Metazoa</taxon>
        <taxon>Chordata</taxon>
        <taxon>Craniata</taxon>
        <taxon>Vertebrata</taxon>
        <taxon>Euteleostomi</taxon>
        <taxon>Actinopterygii</taxon>
        <taxon>Neopterygii</taxon>
        <taxon>Teleostei</taxon>
        <taxon>Ostariophysi</taxon>
        <taxon>Cypriniformes</taxon>
        <taxon>Danionidae</taxon>
        <taxon>Danioninae</taxon>
        <taxon>Danio</taxon>
    </lineage>
</organism>
<dbReference type="ZFIN" id="ZDB-GENE-070410-81">
    <property type="gene designation" value="ccdc187"/>
</dbReference>
<dbReference type="InterPro" id="IPR039303">
    <property type="entry name" value="CCDC50"/>
</dbReference>
<dbReference type="OrthoDB" id="9994767at2759"/>
<feature type="compositionally biased region" description="Basic and acidic residues" evidence="3">
    <location>
        <begin position="201"/>
        <end position="225"/>
    </location>
</feature>
<feature type="region of interest" description="Disordered" evidence="3">
    <location>
        <begin position="77"/>
        <end position="96"/>
    </location>
</feature>
<dbReference type="AlphaFoldDB" id="A0A8M2B9D9"/>
<keyword evidence="1 2" id="KW-0175">Coiled coil</keyword>
<gene>
    <name evidence="6 7 8" type="primary">ccdc187</name>
    <name evidence="6 7" type="synonym">zgc:162431</name>
</gene>
<dbReference type="GeneID" id="100037381"/>
<name>A0A8M2B9D9_DANRE</name>
<keyword evidence="5" id="KW-1185">Reference proteome</keyword>
<feature type="region of interest" description="Disordered" evidence="3">
    <location>
        <begin position="1"/>
        <end position="25"/>
    </location>
</feature>
<reference evidence="6 7" key="2">
    <citation type="submission" date="2025-04" db="UniProtKB">
        <authorList>
            <consortium name="RefSeq"/>
        </authorList>
    </citation>
    <scope>IDENTIFICATION</scope>
    <source>
        <strain evidence="6 7">Tuebingen</strain>
    </source>
</reference>
<feature type="region of interest" description="Disordered" evidence="3">
    <location>
        <begin position="485"/>
        <end position="528"/>
    </location>
</feature>
<feature type="region of interest" description="Disordered" evidence="3">
    <location>
        <begin position="629"/>
        <end position="733"/>
    </location>
</feature>
<proteinExistence type="predicted"/>
<feature type="coiled-coil region" evidence="2">
    <location>
        <begin position="594"/>
        <end position="621"/>
    </location>
</feature>
<evidence type="ECO:0000256" key="2">
    <source>
        <dbReference type="SAM" id="Coils"/>
    </source>
</evidence>
<feature type="compositionally biased region" description="Basic and acidic residues" evidence="3">
    <location>
        <begin position="719"/>
        <end position="733"/>
    </location>
</feature>
<feature type="domain" description="Coiled-coil" evidence="4">
    <location>
        <begin position="30"/>
        <end position="136"/>
    </location>
</feature>
<feature type="compositionally biased region" description="Polar residues" evidence="3">
    <location>
        <begin position="683"/>
        <end position="692"/>
    </location>
</feature>
<protein>
    <submittedName>
        <fullName evidence="6 7">Coiled-coil domain-containing protein 187 isoform X1</fullName>
    </submittedName>
</protein>
<dbReference type="PANTHER" id="PTHR22115">
    <property type="entry name" value="C3ORF6 PROTEIN-RELATED"/>
    <property type="match status" value="1"/>
</dbReference>
<evidence type="ECO:0000313" key="6">
    <source>
        <dbReference type="RefSeq" id="XP_005162348.1"/>
    </source>
</evidence>